<dbReference type="InterPro" id="IPR035952">
    <property type="entry name" value="Rhomboid-like_sf"/>
</dbReference>
<evidence type="ECO:0000256" key="1">
    <source>
        <dbReference type="ARBA" id="ARBA00004141"/>
    </source>
</evidence>
<dbReference type="Proteomes" id="UP001652622">
    <property type="component" value="Unplaced"/>
</dbReference>
<dbReference type="SUPFAM" id="SSF144091">
    <property type="entry name" value="Rhomboid-like"/>
    <property type="match status" value="1"/>
</dbReference>
<dbReference type="AlphaFoldDB" id="A0A6P9CXP7"/>
<feature type="transmembrane region" description="Helical" evidence="5">
    <location>
        <begin position="135"/>
        <end position="154"/>
    </location>
</feature>
<evidence type="ECO:0000313" key="7">
    <source>
        <dbReference type="RefSeq" id="XP_034284540.1"/>
    </source>
</evidence>
<name>A0A6P9CXP7_PANGU</name>
<keyword evidence="2 5" id="KW-0812">Transmembrane</keyword>
<evidence type="ECO:0000313" key="9">
    <source>
        <dbReference type="RefSeq" id="XP_060547842.1"/>
    </source>
</evidence>
<dbReference type="KEGG" id="pgut:117672160"/>
<keyword evidence="6" id="KW-1185">Reference proteome</keyword>
<feature type="transmembrane region" description="Helical" evidence="5">
    <location>
        <begin position="12"/>
        <end position="31"/>
    </location>
</feature>
<dbReference type="RefSeq" id="XP_034284542.1">
    <property type="nucleotide sequence ID" value="XM_034428651.1"/>
</dbReference>
<proteinExistence type="predicted"/>
<dbReference type="CTD" id="25807"/>
<keyword evidence="4 5" id="KW-0472">Membrane</keyword>
<reference evidence="9" key="1">
    <citation type="submission" date="2025-05" db="UniProtKB">
        <authorList>
            <consortium name="RefSeq"/>
        </authorList>
    </citation>
    <scope>IDENTIFICATION</scope>
    <source>
        <tissue evidence="7 8">Blood</tissue>
    </source>
</reference>
<evidence type="ECO:0000313" key="6">
    <source>
        <dbReference type="Proteomes" id="UP001652622"/>
    </source>
</evidence>
<evidence type="ECO:0000256" key="2">
    <source>
        <dbReference type="ARBA" id="ARBA00022692"/>
    </source>
</evidence>
<sequence>MFIPKLRWVRHLPVASSVLMLLLTVVWVTGVGEHLVLSPSMLSSPLQAFRLVTYCLGHANGSLLATSLLFFPLLSWHLELQQGALGYLRTNTVSAVASALVYVFLAGLWGVEPQATVSSYIPVHLALLGCHGKRLGWLPVALLAGLLFGLGEILSPRSPFLLNVSGLLTGLLAYGAGRSSKRRLARLQKRIAGWSYLRRVFSHSIRPFATGTLPATDIKERIPAQETFSPDLAGTVAIQIPPPPPSWTDERVTQLPFPPTSQHLFSDPGQALGSPYFSLPNFPTEEELIEAGIRASLQDRNEEEVKLLKSSVSSLRLQQLQKMGFATEEAVIALAATGHVEGAVSLLIGGHVGDQAVVTAETRSAPPLTQPQSIPNP</sequence>
<feature type="transmembrane region" description="Helical" evidence="5">
    <location>
        <begin position="160"/>
        <end position="177"/>
    </location>
</feature>
<dbReference type="RefSeq" id="XP_034284540.1">
    <property type="nucleotide sequence ID" value="XM_034428649.1"/>
</dbReference>
<dbReference type="OMA" id="CYLRTTA"/>
<dbReference type="GeneID" id="117672160"/>
<gene>
    <name evidence="7 8 9" type="primary">RHBDD3</name>
</gene>
<keyword evidence="3 5" id="KW-1133">Transmembrane helix</keyword>
<feature type="transmembrane region" description="Helical" evidence="5">
    <location>
        <begin position="51"/>
        <end position="74"/>
    </location>
</feature>
<evidence type="ECO:0000256" key="5">
    <source>
        <dbReference type="SAM" id="Phobius"/>
    </source>
</evidence>
<dbReference type="RefSeq" id="XP_060547842.1">
    <property type="nucleotide sequence ID" value="XM_060691859.1"/>
</dbReference>
<feature type="transmembrane region" description="Helical" evidence="5">
    <location>
        <begin position="86"/>
        <end position="105"/>
    </location>
</feature>
<evidence type="ECO:0000256" key="4">
    <source>
        <dbReference type="ARBA" id="ARBA00023136"/>
    </source>
</evidence>
<dbReference type="SUPFAM" id="SSF46934">
    <property type="entry name" value="UBA-like"/>
    <property type="match status" value="1"/>
</dbReference>
<accession>A0A6P9CXP7</accession>
<protein>
    <submittedName>
        <fullName evidence="7 8">Rhomboid domain-containing protein 3</fullName>
    </submittedName>
</protein>
<comment type="subcellular location">
    <subcellularLocation>
        <location evidence="1">Membrane</location>
        <topology evidence="1">Multi-pass membrane protein</topology>
    </subcellularLocation>
</comment>
<evidence type="ECO:0000313" key="8">
    <source>
        <dbReference type="RefSeq" id="XP_034284542.1"/>
    </source>
</evidence>
<dbReference type="GO" id="GO:0016020">
    <property type="term" value="C:membrane"/>
    <property type="evidence" value="ECO:0007669"/>
    <property type="project" value="UniProtKB-SubCell"/>
</dbReference>
<evidence type="ECO:0000256" key="3">
    <source>
        <dbReference type="ARBA" id="ARBA00022989"/>
    </source>
</evidence>
<dbReference type="OrthoDB" id="9908508at2759"/>
<dbReference type="Gene3D" id="1.10.8.10">
    <property type="entry name" value="DNA helicase RuvA subunit, C-terminal domain"/>
    <property type="match status" value="1"/>
</dbReference>
<dbReference type="InterPro" id="IPR009060">
    <property type="entry name" value="UBA-like_sf"/>
</dbReference>
<organism evidence="6 9">
    <name type="scientific">Pantherophis guttatus</name>
    <name type="common">Corn snake</name>
    <name type="synonym">Elaphe guttata</name>
    <dbReference type="NCBI Taxonomy" id="94885"/>
    <lineage>
        <taxon>Eukaryota</taxon>
        <taxon>Metazoa</taxon>
        <taxon>Chordata</taxon>
        <taxon>Craniata</taxon>
        <taxon>Vertebrata</taxon>
        <taxon>Euteleostomi</taxon>
        <taxon>Lepidosauria</taxon>
        <taxon>Squamata</taxon>
        <taxon>Bifurcata</taxon>
        <taxon>Unidentata</taxon>
        <taxon>Episquamata</taxon>
        <taxon>Toxicofera</taxon>
        <taxon>Serpentes</taxon>
        <taxon>Colubroidea</taxon>
        <taxon>Colubridae</taxon>
        <taxon>Colubrinae</taxon>
        <taxon>Pantherophis</taxon>
    </lineage>
</organism>